<evidence type="ECO:0000259" key="2">
    <source>
        <dbReference type="Pfam" id="PF01557"/>
    </source>
</evidence>
<dbReference type="Gene3D" id="3.90.850.10">
    <property type="entry name" value="Fumarylacetoacetase-like, C-terminal domain"/>
    <property type="match status" value="1"/>
</dbReference>
<protein>
    <submittedName>
        <fullName evidence="3">Fumarylacetoacetate hydrolase</fullName>
        <ecNumber evidence="3">3.7.1.2</ecNumber>
    </submittedName>
</protein>
<keyword evidence="4" id="KW-1185">Reference proteome</keyword>
<dbReference type="GO" id="GO:0046872">
    <property type="term" value="F:metal ion binding"/>
    <property type="evidence" value="ECO:0007669"/>
    <property type="project" value="UniProtKB-KW"/>
</dbReference>
<comment type="caution">
    <text evidence="3">The sequence shown here is derived from an EMBL/GenBank/DDBJ whole genome shotgun (WGS) entry which is preliminary data.</text>
</comment>
<dbReference type="Pfam" id="PF01557">
    <property type="entry name" value="FAA_hydrolase"/>
    <property type="match status" value="1"/>
</dbReference>
<dbReference type="GO" id="GO:0018773">
    <property type="term" value="F:acetylpyruvate hydrolase activity"/>
    <property type="evidence" value="ECO:0007669"/>
    <property type="project" value="TreeGrafter"/>
</dbReference>
<dbReference type="InterPro" id="IPR011234">
    <property type="entry name" value="Fumarylacetoacetase-like_C"/>
</dbReference>
<name>F2BA18_9NEIS</name>
<dbReference type="PANTHER" id="PTHR11820">
    <property type="entry name" value="ACYLPYRUVASE"/>
    <property type="match status" value="1"/>
</dbReference>
<keyword evidence="3" id="KW-0378">Hydrolase</keyword>
<feature type="domain" description="Fumarylacetoacetase-like C-terminal" evidence="2">
    <location>
        <begin position="21"/>
        <end position="218"/>
    </location>
</feature>
<gene>
    <name evidence="3" type="primary">fahA</name>
    <name evidence="3" type="ORF">HMPREF9123_0545</name>
</gene>
<evidence type="ECO:0000256" key="1">
    <source>
        <dbReference type="ARBA" id="ARBA00022723"/>
    </source>
</evidence>
<evidence type="ECO:0000313" key="3">
    <source>
        <dbReference type="EMBL" id="EGF11736.1"/>
    </source>
</evidence>
<keyword evidence="1" id="KW-0479">Metal-binding</keyword>
<accession>F2BA18</accession>
<reference evidence="3 4" key="1">
    <citation type="submission" date="2011-02" db="EMBL/GenBank/DDBJ databases">
        <authorList>
            <person name="Muzny D."/>
            <person name="Qin X."/>
            <person name="Deng J."/>
            <person name="Jiang H."/>
            <person name="Liu Y."/>
            <person name="Qu J."/>
            <person name="Song X.-Z."/>
            <person name="Zhang L."/>
            <person name="Thornton R."/>
            <person name="Coyle M."/>
            <person name="Francisco L."/>
            <person name="Jackson L."/>
            <person name="Javaid M."/>
            <person name="Korchina V."/>
            <person name="Kovar C."/>
            <person name="Mata R."/>
            <person name="Mathew T."/>
            <person name="Ngo R."/>
            <person name="Nguyen L."/>
            <person name="Nguyen N."/>
            <person name="Okwuonu G."/>
            <person name="Ongeri F."/>
            <person name="Pham C."/>
            <person name="Simmons D."/>
            <person name="Wilczek-Boney K."/>
            <person name="Hale W."/>
            <person name="Jakkamsetti A."/>
            <person name="Pham P."/>
            <person name="Ruth R."/>
            <person name="San Lucas F."/>
            <person name="Warren J."/>
            <person name="Zhang J."/>
            <person name="Zhao Z."/>
            <person name="Zhou C."/>
            <person name="Zhu D."/>
            <person name="Lee S."/>
            <person name="Bess C."/>
            <person name="Blankenburg K."/>
            <person name="Forbes L."/>
            <person name="Fu Q."/>
            <person name="Gubbala S."/>
            <person name="Hirani K."/>
            <person name="Jayaseelan J.C."/>
            <person name="Lara F."/>
            <person name="Munidasa M."/>
            <person name="Palculict T."/>
            <person name="Patil S."/>
            <person name="Pu L.-L."/>
            <person name="Saada N."/>
            <person name="Tang L."/>
            <person name="Weissenberger G."/>
            <person name="Zhu Y."/>
            <person name="Hemphill L."/>
            <person name="Shang Y."/>
            <person name="Youmans B."/>
            <person name="Ayvaz T."/>
            <person name="Ross M."/>
            <person name="Santibanez J."/>
            <person name="Aqrawi P."/>
            <person name="Gross S."/>
            <person name="Joshi V."/>
            <person name="Fowler G."/>
            <person name="Nazareth L."/>
            <person name="Reid J."/>
            <person name="Worley K."/>
            <person name="Petrosino J."/>
            <person name="Highlander S."/>
            <person name="Gibbs R."/>
        </authorList>
    </citation>
    <scope>NUCLEOTIDE SEQUENCE [LARGE SCALE GENOMIC DNA]</scope>
    <source>
        <strain evidence="3 4">ATCC BAA-1200</strain>
    </source>
</reference>
<dbReference type="PANTHER" id="PTHR11820:SF7">
    <property type="entry name" value="ACYLPYRUVASE FAHD1, MITOCHONDRIAL"/>
    <property type="match status" value="1"/>
</dbReference>
<dbReference type="EMBL" id="AFAY01000010">
    <property type="protein sequence ID" value="EGF11736.1"/>
    <property type="molecule type" value="Genomic_DNA"/>
</dbReference>
<proteinExistence type="predicted"/>
<dbReference type="STRING" id="267212.GCA_001063965_01513"/>
<dbReference type="InterPro" id="IPR036663">
    <property type="entry name" value="Fumarylacetoacetase_C_sf"/>
</dbReference>
<sequence length="221" mass="23269">MKGTTMTAVSLEGRPVRANNIFCIGRNYAAHAAELGNAAPAAPLVFLKPNCALNTAPVVRLPPGADNVHYETELVLLIGRDTDALTPENAADAVAGYAVGLDLTERSWQKQAQAAGLPWTKGKGFRQAACVSDFVGAHALDTIRAHGFTLTLNGQIRQRGELRNMIFPVETLLCTLAADYGLQAGDLVFTGTPEGVGALSAGDVLELDLAGLVSARFEIAR</sequence>
<dbReference type="AlphaFoldDB" id="F2BA18"/>
<dbReference type="GO" id="GO:0004334">
    <property type="term" value="F:fumarylacetoacetase activity"/>
    <property type="evidence" value="ECO:0007669"/>
    <property type="project" value="UniProtKB-EC"/>
</dbReference>
<dbReference type="SUPFAM" id="SSF56529">
    <property type="entry name" value="FAH"/>
    <property type="match status" value="1"/>
</dbReference>
<dbReference type="HOGENOM" id="CLU_028458_5_2_4"/>
<dbReference type="EC" id="3.7.1.2" evidence="3"/>
<evidence type="ECO:0000313" key="4">
    <source>
        <dbReference type="Proteomes" id="UP000004105"/>
    </source>
</evidence>
<organism evidence="3 4">
    <name type="scientific">Neisseria bacilliformis ATCC BAA-1200</name>
    <dbReference type="NCBI Taxonomy" id="888742"/>
    <lineage>
        <taxon>Bacteria</taxon>
        <taxon>Pseudomonadati</taxon>
        <taxon>Pseudomonadota</taxon>
        <taxon>Betaproteobacteria</taxon>
        <taxon>Neisseriales</taxon>
        <taxon>Neisseriaceae</taxon>
        <taxon>Neisseria</taxon>
    </lineage>
</organism>
<dbReference type="Proteomes" id="UP000004105">
    <property type="component" value="Unassembled WGS sequence"/>
</dbReference>